<dbReference type="GO" id="GO:0008270">
    <property type="term" value="F:zinc ion binding"/>
    <property type="evidence" value="ECO:0007669"/>
    <property type="project" value="UniProtKB-KW"/>
</dbReference>
<keyword evidence="7 17" id="KW-0479">Metal-binding</keyword>
<comment type="subcellular location">
    <subcellularLocation>
        <location evidence="2 17">Nucleus</location>
    </subcellularLocation>
</comment>
<feature type="domain" description="RING-type" evidence="19">
    <location>
        <begin position="31"/>
        <end position="69"/>
    </location>
</feature>
<proteinExistence type="inferred from homology"/>
<feature type="region of interest" description="Disordered" evidence="18">
    <location>
        <begin position="336"/>
        <end position="370"/>
    </location>
</feature>
<dbReference type="InterPro" id="IPR039577">
    <property type="entry name" value="Rad18"/>
</dbReference>
<keyword evidence="10 17" id="KW-0833">Ubl conjugation pathway</keyword>
<evidence type="ECO:0000256" key="11">
    <source>
        <dbReference type="ARBA" id="ARBA00022833"/>
    </source>
</evidence>
<evidence type="ECO:0000313" key="21">
    <source>
        <dbReference type="EMBL" id="KAJ4403245.1"/>
    </source>
</evidence>
<dbReference type="NCBIfam" id="TIGR00599">
    <property type="entry name" value="rad18"/>
    <property type="match status" value="1"/>
</dbReference>
<dbReference type="Pfam" id="PF13923">
    <property type="entry name" value="zf-C3HC4_2"/>
    <property type="match status" value="1"/>
</dbReference>
<feature type="compositionally biased region" description="Basic and acidic residues" evidence="18">
    <location>
        <begin position="350"/>
        <end position="368"/>
    </location>
</feature>
<dbReference type="FunFam" id="3.30.40.10:FF:000172">
    <property type="entry name" value="E3 ubiquitin-protein ligase RAD18"/>
    <property type="match status" value="1"/>
</dbReference>
<accession>A0A9W9D779</accession>
<keyword evidence="15 17" id="KW-0539">Nucleus</keyword>
<dbReference type="SUPFAM" id="SSF57850">
    <property type="entry name" value="RING/U-box"/>
    <property type="match status" value="1"/>
</dbReference>
<evidence type="ECO:0000256" key="3">
    <source>
        <dbReference type="ARBA" id="ARBA00004906"/>
    </source>
</evidence>
<dbReference type="SMART" id="SM00734">
    <property type="entry name" value="ZnF_Rad18"/>
    <property type="match status" value="1"/>
</dbReference>
<dbReference type="PROSITE" id="PS00518">
    <property type="entry name" value="ZF_RING_1"/>
    <property type="match status" value="1"/>
</dbReference>
<evidence type="ECO:0000259" key="19">
    <source>
        <dbReference type="PROSITE" id="PS50089"/>
    </source>
</evidence>
<dbReference type="InterPro" id="IPR004580">
    <property type="entry name" value="Rad18_fungi"/>
</dbReference>
<dbReference type="GO" id="GO:0097505">
    <property type="term" value="C:Rad6-Rad18 complex"/>
    <property type="evidence" value="ECO:0007669"/>
    <property type="project" value="TreeGrafter"/>
</dbReference>
<dbReference type="GO" id="GO:0006301">
    <property type="term" value="P:DNA damage tolerance"/>
    <property type="evidence" value="ECO:0007669"/>
    <property type="project" value="InterPro"/>
</dbReference>
<dbReference type="GO" id="GO:0061630">
    <property type="term" value="F:ubiquitin protein ligase activity"/>
    <property type="evidence" value="ECO:0007669"/>
    <property type="project" value="UniProtKB-UniRule"/>
</dbReference>
<comment type="subunit">
    <text evidence="17">Interacts with E2 UBC2, forming a complex with ubiquitin ligase activity.</text>
</comment>
<keyword evidence="12" id="KW-0413">Isomerase</keyword>
<evidence type="ECO:0000256" key="15">
    <source>
        <dbReference type="ARBA" id="ARBA00023242"/>
    </source>
</evidence>
<dbReference type="InterPro" id="IPR003613">
    <property type="entry name" value="Ubox_domain"/>
</dbReference>
<evidence type="ECO:0000256" key="7">
    <source>
        <dbReference type="ARBA" id="ARBA00022723"/>
    </source>
</evidence>
<comment type="similarity">
    <text evidence="4 17">Belongs to the RAD18 family.</text>
</comment>
<evidence type="ECO:0000256" key="12">
    <source>
        <dbReference type="ARBA" id="ARBA00023110"/>
    </source>
</evidence>
<dbReference type="AlphaFoldDB" id="A0A9W9D779"/>
<comment type="function">
    <text evidence="17">E3 RING-finger protein, member of the UBC2/RAD6 epistasis group. Associates to the E2 ubiquitin conjugating enzyme UBC2/RAD6 to form the UBC2-RAD18 ubiquitin ligase complex involved in postreplicative repair (PRR) of damaged DNA.</text>
</comment>
<keyword evidence="8 17" id="KW-0227">DNA damage</keyword>
<keyword evidence="13 17" id="KW-0238">DNA-binding</keyword>
<dbReference type="GO" id="GO:0006281">
    <property type="term" value="P:DNA repair"/>
    <property type="evidence" value="ECO:0007669"/>
    <property type="project" value="UniProtKB-KW"/>
</dbReference>
<dbReference type="InterPro" id="IPR013083">
    <property type="entry name" value="Znf_RING/FYVE/PHD"/>
</dbReference>
<gene>
    <name evidence="21" type="primary">RAD18</name>
    <name evidence="21" type="ORF">N0V91_006648</name>
</gene>
<evidence type="ECO:0000256" key="17">
    <source>
        <dbReference type="RuleBase" id="RU368093"/>
    </source>
</evidence>
<dbReference type="OrthoDB" id="9049620at2759"/>
<evidence type="ECO:0000259" key="20">
    <source>
        <dbReference type="PROSITE" id="PS50800"/>
    </source>
</evidence>
<evidence type="ECO:0000256" key="13">
    <source>
        <dbReference type="ARBA" id="ARBA00023125"/>
    </source>
</evidence>
<evidence type="ECO:0000256" key="8">
    <source>
        <dbReference type="ARBA" id="ARBA00022763"/>
    </source>
</evidence>
<comment type="pathway">
    <text evidence="3 17">Protein modification; protein ubiquitination.</text>
</comment>
<evidence type="ECO:0000256" key="18">
    <source>
        <dbReference type="SAM" id="MobiDB-lite"/>
    </source>
</evidence>
<dbReference type="Proteomes" id="UP001140510">
    <property type="component" value="Unassembled WGS sequence"/>
</dbReference>
<keyword evidence="9 16" id="KW-0863">Zinc-finger</keyword>
<dbReference type="SMART" id="SM00513">
    <property type="entry name" value="SAP"/>
    <property type="match status" value="1"/>
</dbReference>
<dbReference type="PROSITE" id="PS50800">
    <property type="entry name" value="SAP"/>
    <property type="match status" value="1"/>
</dbReference>
<dbReference type="InterPro" id="IPR006642">
    <property type="entry name" value="Rad18_UBZ4"/>
</dbReference>
<evidence type="ECO:0000256" key="10">
    <source>
        <dbReference type="ARBA" id="ARBA00022786"/>
    </source>
</evidence>
<evidence type="ECO:0000256" key="5">
    <source>
        <dbReference type="ARBA" id="ARBA00015551"/>
    </source>
</evidence>
<evidence type="ECO:0000256" key="4">
    <source>
        <dbReference type="ARBA" id="ARBA00009506"/>
    </source>
</evidence>
<dbReference type="GO" id="GO:0003697">
    <property type="term" value="F:single-stranded DNA binding"/>
    <property type="evidence" value="ECO:0007669"/>
    <property type="project" value="UniProtKB-UniRule"/>
</dbReference>
<feature type="domain" description="SAP" evidence="20">
    <location>
        <begin position="234"/>
        <end position="268"/>
    </location>
</feature>
<evidence type="ECO:0000256" key="2">
    <source>
        <dbReference type="ARBA" id="ARBA00004123"/>
    </source>
</evidence>
<protein>
    <recommendedName>
        <fullName evidence="5 17">Postreplication repair E3 ubiquitin-protein ligase RAD18</fullName>
        <ecNumber evidence="17">2.3.2.27</ecNumber>
    </recommendedName>
    <alternativeName>
        <fullName evidence="17">RING-type E3 ubiquitin transferase RAD18</fullName>
    </alternativeName>
</protein>
<keyword evidence="14 17" id="KW-0234">DNA repair</keyword>
<evidence type="ECO:0000256" key="1">
    <source>
        <dbReference type="ARBA" id="ARBA00000900"/>
    </source>
</evidence>
<dbReference type="EMBL" id="JAPEVA010000053">
    <property type="protein sequence ID" value="KAJ4403245.1"/>
    <property type="molecule type" value="Genomic_DNA"/>
</dbReference>
<sequence length="464" mass="51991">MMDSTFDLPDSTDWIATSLPAFEPLEAALRCEMCKEFYSNPVITSCSHTFCSICIRRSIAADGKCPSCRTVLSSDKLAPNIAVREVVMRFQEARPKALELARADQENGTAAGSNKKRKLEDTDMEEEEDVRQTRSRQTRRSRRNAGSNDAPVEVPGSGDDGDEDFMPEGMAKCPICNETMKQELVFNHLDVCTGQSSSQGRSTRSKTKNPFPAVLQRRQREPSPPPTRLSTLNYSMMKEGTLRKKLQEIGIPNWGNKHLMRRRHVEWLNIHNSNCDADERVRRPKRQLLKELEEWENTQGGRADVKESKVMRKDFDGSGHAKSHKNDFDDLIAQARKKRAAPKPGAGKETNGDTEDHVQQEPQSHAEPHINMPDTLREEEQSLPSAHLNGVQYQGLESHGTHLGTRQEVAHSPNHGKADAALQQAEPQKEPPLGLQNPLGSPTRKVPMFAMSEDPVKEVDMSTT</sequence>
<dbReference type="InterPro" id="IPR001841">
    <property type="entry name" value="Znf_RING"/>
</dbReference>
<dbReference type="SMART" id="SM00184">
    <property type="entry name" value="RING"/>
    <property type="match status" value="1"/>
</dbReference>
<evidence type="ECO:0000256" key="16">
    <source>
        <dbReference type="PROSITE-ProRule" id="PRU00175"/>
    </source>
</evidence>
<evidence type="ECO:0000256" key="9">
    <source>
        <dbReference type="ARBA" id="ARBA00022771"/>
    </source>
</evidence>
<evidence type="ECO:0000313" key="22">
    <source>
        <dbReference type="Proteomes" id="UP001140510"/>
    </source>
</evidence>
<comment type="catalytic activity">
    <reaction evidence="1 17">
        <text>S-ubiquitinyl-[E2 ubiquitin-conjugating enzyme]-L-cysteine + [acceptor protein]-L-lysine = [E2 ubiquitin-conjugating enzyme]-L-cysteine + N(6)-ubiquitinyl-[acceptor protein]-L-lysine.</text>
        <dbReference type="EC" id="2.3.2.27"/>
    </reaction>
</comment>
<dbReference type="GO" id="GO:0003755">
    <property type="term" value="F:peptidyl-prolyl cis-trans isomerase activity"/>
    <property type="evidence" value="ECO:0007669"/>
    <property type="project" value="UniProtKB-KW"/>
</dbReference>
<dbReference type="SMART" id="SM00504">
    <property type="entry name" value="Ubox"/>
    <property type="match status" value="1"/>
</dbReference>
<reference evidence="21" key="1">
    <citation type="submission" date="2022-10" db="EMBL/GenBank/DDBJ databases">
        <title>Tapping the CABI collections for fungal endophytes: first genome assemblies for Collariella, Neodidymelliopsis, Ascochyta clinopodiicola, Didymella pomorum, Didymosphaeria variabile, Neocosmospora piperis and Neocucurbitaria cava.</title>
        <authorList>
            <person name="Hill R."/>
        </authorList>
    </citation>
    <scope>NUCLEOTIDE SEQUENCE</scope>
    <source>
        <strain evidence="21">IMI 355091</strain>
    </source>
</reference>
<dbReference type="PANTHER" id="PTHR14134:SF2">
    <property type="entry name" value="E3 UBIQUITIN-PROTEIN LIGASE RAD18"/>
    <property type="match status" value="1"/>
</dbReference>
<feature type="compositionally biased region" description="Basic residues" evidence="18">
    <location>
        <begin position="133"/>
        <end position="143"/>
    </location>
</feature>
<keyword evidence="22" id="KW-1185">Reference proteome</keyword>
<dbReference type="InterPro" id="IPR003034">
    <property type="entry name" value="SAP_dom"/>
</dbReference>
<feature type="region of interest" description="Disordered" evidence="18">
    <location>
        <begin position="100"/>
        <end position="166"/>
    </location>
</feature>
<feature type="region of interest" description="Disordered" evidence="18">
    <location>
        <begin position="398"/>
        <end position="464"/>
    </location>
</feature>
<dbReference type="GO" id="GO:0005634">
    <property type="term" value="C:nucleus"/>
    <property type="evidence" value="ECO:0007669"/>
    <property type="project" value="UniProtKB-SubCell"/>
</dbReference>
<dbReference type="InterPro" id="IPR017907">
    <property type="entry name" value="Znf_RING_CS"/>
</dbReference>
<keyword evidence="21" id="KW-0012">Acyltransferase</keyword>
<keyword evidence="6 17" id="KW-0808">Transferase</keyword>
<dbReference type="PROSITE" id="PS50089">
    <property type="entry name" value="ZF_RING_2"/>
    <property type="match status" value="1"/>
</dbReference>
<dbReference type="GO" id="GO:0006513">
    <property type="term" value="P:protein monoubiquitination"/>
    <property type="evidence" value="ECO:0007669"/>
    <property type="project" value="InterPro"/>
</dbReference>
<comment type="caution">
    <text evidence="21">The sequence shown here is derived from an EMBL/GenBank/DDBJ whole genome shotgun (WGS) entry which is preliminary data.</text>
</comment>
<dbReference type="PANTHER" id="PTHR14134">
    <property type="entry name" value="E3 UBIQUITIN-PROTEIN LIGASE RAD18"/>
    <property type="match status" value="1"/>
</dbReference>
<evidence type="ECO:0000256" key="6">
    <source>
        <dbReference type="ARBA" id="ARBA00022679"/>
    </source>
</evidence>
<keyword evidence="12" id="KW-0697">Rotamase</keyword>
<dbReference type="Gene3D" id="3.30.40.10">
    <property type="entry name" value="Zinc/RING finger domain, C3HC4 (zinc finger)"/>
    <property type="match status" value="1"/>
</dbReference>
<organism evidence="21 22">
    <name type="scientific">Didymella pomorum</name>
    <dbReference type="NCBI Taxonomy" id="749634"/>
    <lineage>
        <taxon>Eukaryota</taxon>
        <taxon>Fungi</taxon>
        <taxon>Dikarya</taxon>
        <taxon>Ascomycota</taxon>
        <taxon>Pezizomycotina</taxon>
        <taxon>Dothideomycetes</taxon>
        <taxon>Pleosporomycetidae</taxon>
        <taxon>Pleosporales</taxon>
        <taxon>Pleosporineae</taxon>
        <taxon>Didymellaceae</taxon>
        <taxon>Didymella</taxon>
    </lineage>
</organism>
<keyword evidence="11 17" id="KW-0862">Zinc</keyword>
<feature type="compositionally biased region" description="Basic and acidic residues" evidence="18">
    <location>
        <begin position="454"/>
        <end position="464"/>
    </location>
</feature>
<evidence type="ECO:0000256" key="14">
    <source>
        <dbReference type="ARBA" id="ARBA00023204"/>
    </source>
</evidence>
<feature type="region of interest" description="Disordered" evidence="18">
    <location>
        <begin position="193"/>
        <end position="228"/>
    </location>
</feature>
<dbReference type="EC" id="2.3.2.27" evidence="17"/>
<name>A0A9W9D779_9PLEO</name>